<evidence type="ECO:0000256" key="1">
    <source>
        <dbReference type="SAM" id="SignalP"/>
    </source>
</evidence>
<dbReference type="OrthoDB" id="7410140at2759"/>
<dbReference type="Gene3D" id="1.10.238.270">
    <property type="match status" value="1"/>
</dbReference>
<reference evidence="2" key="2">
    <citation type="submission" date="2015-03" db="EMBL/GenBank/DDBJ databases">
        <authorList>
            <person name="Murphy D."/>
        </authorList>
    </citation>
    <scope>NUCLEOTIDE SEQUENCE</scope>
</reference>
<sequence>MCKVSVLFLFVCAVYVEVSAKPPEPPQVLCGEIPSKIFSCLNVPIIGKDASDCQGNNSCEKLTCYFRQSGWMTGPSVNKAKLREVFDMYGVSHPEWAPLIEPAKAACATYDLPAQGYYLNCPAYDVVTCWLHYLIKNAQPSQWSTSPKCEAVRRFAASCPLCPSECFSQQIPIGSCNACYALPRSP</sequence>
<dbReference type="SMR" id="A0A0U3AAD5"/>
<evidence type="ECO:0000313" key="2">
    <source>
        <dbReference type="EMBL" id="ALT31640.1"/>
    </source>
</evidence>
<dbReference type="AlphaFoldDB" id="A0A0U3AAD5"/>
<feature type="signal peptide" evidence="1">
    <location>
        <begin position="1"/>
        <end position="20"/>
    </location>
</feature>
<gene>
    <name evidence="2" type="primary">obp10</name>
</gene>
<keyword evidence="1" id="KW-0732">Signal</keyword>
<dbReference type="EMBL" id="KP975121">
    <property type="protein sequence ID" value="ALT31640.1"/>
    <property type="molecule type" value="mRNA"/>
</dbReference>
<reference evidence="2" key="1">
    <citation type="journal article" date="2015" name="PLoS ONE">
        <title>Identification and Comparative Expression Profiles of Chemoreception Genes Revealed from Major Chemoreception Organs of the Rice Leaf Folder, Cnaphalocrocis medinalis (Lepidoptera: Pyralidae).</title>
        <authorList>
            <person name="Zeng F.F."/>
            <person name="Zhao Z.F."/>
            <person name="Yan M.J."/>
            <person name="Zhou W."/>
            <person name="Zhang Z."/>
            <person name="Zhang A."/>
            <person name="Lu Z.X."/>
            <person name="Wang M.Q."/>
        </authorList>
    </citation>
    <scope>NUCLEOTIDE SEQUENCE</scope>
</reference>
<organism evidence="2">
    <name type="scientific">Cnaphalocrocis medinalis</name>
    <name type="common">Rice leaffolder moth</name>
    <dbReference type="NCBI Taxonomy" id="437488"/>
    <lineage>
        <taxon>Eukaryota</taxon>
        <taxon>Metazoa</taxon>
        <taxon>Ecdysozoa</taxon>
        <taxon>Arthropoda</taxon>
        <taxon>Hexapoda</taxon>
        <taxon>Insecta</taxon>
        <taxon>Pterygota</taxon>
        <taxon>Neoptera</taxon>
        <taxon>Endopterygota</taxon>
        <taxon>Lepidoptera</taxon>
        <taxon>Glossata</taxon>
        <taxon>Ditrysia</taxon>
        <taxon>Pyraloidea</taxon>
        <taxon>Crambidae</taxon>
        <taxon>Pyraustinae</taxon>
        <taxon>Cnaphalocrocis</taxon>
    </lineage>
</organism>
<accession>A0A0U3AAD5</accession>
<name>A0A0U3AAD5_CNAME</name>
<protein>
    <submittedName>
        <fullName evidence="2">Odorant-binding protein 10</fullName>
    </submittedName>
</protein>
<feature type="chain" id="PRO_5006835819" evidence="1">
    <location>
        <begin position="21"/>
        <end position="186"/>
    </location>
</feature>
<proteinExistence type="evidence at transcript level"/>